<sequence>MKRTVNKELKNLNKAMENWLASNENLLFMYGRPFQSNTIFIDIIRKVIKNDGKVLYLWGYEGVSSEIVKGLSLEKGKKISYSKDGLSNSNLVFMSLKYTYNIIKNYDLVIIDDISTYFKINSFGLESLYNKCRIHSKKIIVYGIESCSFVNRIIDISNFKITNRFLEPRIITTRIDLNKDIPYSLYDYILWFKERKSKIAFFVPYYEDIENLYNYYVQEIKIEGVKVIKAENYKNDLNIKDRAIFIITNNMEDVCKISQLDGIVTLFADNDKIDYKKILYMCGKLTTNNDNISEVILVCKEITEEMEKASKLTREFNKKLWEEHYLSL</sequence>
<dbReference type="RefSeq" id="WP_080022116.1">
    <property type="nucleotide sequence ID" value="NZ_LTAY01000026.1"/>
</dbReference>
<gene>
    <name evidence="1" type="ORF">CLTHE_08170</name>
</gene>
<evidence type="ECO:0008006" key="3">
    <source>
        <dbReference type="Google" id="ProtNLM"/>
    </source>
</evidence>
<name>A0A1V4SYM7_9CLOT</name>
<dbReference type="Proteomes" id="UP000191448">
    <property type="component" value="Unassembled WGS sequence"/>
</dbReference>
<dbReference type="OrthoDB" id="1933944at2"/>
<comment type="caution">
    <text evidence="1">The sequence shown here is derived from an EMBL/GenBank/DDBJ whole genome shotgun (WGS) entry which is preliminary data.</text>
</comment>
<protein>
    <recommendedName>
        <fullName evidence="3">Comf operon protein A, DNA transporter ATPase</fullName>
    </recommendedName>
</protein>
<dbReference type="AlphaFoldDB" id="A0A1V4SYM7"/>
<evidence type="ECO:0000313" key="2">
    <source>
        <dbReference type="Proteomes" id="UP000191448"/>
    </source>
</evidence>
<evidence type="ECO:0000313" key="1">
    <source>
        <dbReference type="EMBL" id="OPX49064.1"/>
    </source>
</evidence>
<reference evidence="1 2" key="1">
    <citation type="submission" date="2016-02" db="EMBL/GenBank/DDBJ databases">
        <title>Genome sequence of Clostridium thermobutyricum DSM 4928.</title>
        <authorList>
            <person name="Poehlein A."/>
            <person name="Daniel R."/>
        </authorList>
    </citation>
    <scope>NUCLEOTIDE SEQUENCE [LARGE SCALE GENOMIC DNA]</scope>
    <source>
        <strain evidence="1 2">DSM 4928</strain>
    </source>
</reference>
<proteinExistence type="predicted"/>
<dbReference type="EMBL" id="LTAY01000026">
    <property type="protein sequence ID" value="OPX49064.1"/>
    <property type="molecule type" value="Genomic_DNA"/>
</dbReference>
<organism evidence="1 2">
    <name type="scientific">Clostridium thermobutyricum DSM 4928</name>
    <dbReference type="NCBI Taxonomy" id="1121339"/>
    <lineage>
        <taxon>Bacteria</taxon>
        <taxon>Bacillati</taxon>
        <taxon>Bacillota</taxon>
        <taxon>Clostridia</taxon>
        <taxon>Eubacteriales</taxon>
        <taxon>Clostridiaceae</taxon>
        <taxon>Clostridium</taxon>
    </lineage>
</organism>
<accession>A0A1V4SYM7</accession>